<evidence type="ECO:0000313" key="2">
    <source>
        <dbReference type="Proteomes" id="UP000243451"/>
    </source>
</evidence>
<keyword evidence="2" id="KW-1185">Reference proteome</keyword>
<organism evidence="1 2">
    <name type="scientific">Halopseudomonas oceani</name>
    <dbReference type="NCBI Taxonomy" id="1708783"/>
    <lineage>
        <taxon>Bacteria</taxon>
        <taxon>Pseudomonadati</taxon>
        <taxon>Pseudomonadota</taxon>
        <taxon>Gammaproteobacteria</taxon>
        <taxon>Pseudomonadales</taxon>
        <taxon>Pseudomonadaceae</taxon>
        <taxon>Halopseudomonas</taxon>
    </lineage>
</organism>
<dbReference type="AlphaFoldDB" id="A0A2P4EVN8"/>
<dbReference type="Proteomes" id="UP000243451">
    <property type="component" value="Unassembled WGS sequence"/>
</dbReference>
<comment type="caution">
    <text evidence="1">The sequence shown here is derived from an EMBL/GenBank/DDBJ whole genome shotgun (WGS) entry which is preliminary data.</text>
</comment>
<reference evidence="1 2" key="1">
    <citation type="submission" date="2018-01" db="EMBL/GenBank/DDBJ databases">
        <title>Draft genome of the type strain Pseudomonas oceani DSM 100277 isolated from the deep water in Okinawa trough, northwestern Pacific Ocean.</title>
        <authorList>
            <person name="Gomila M."/>
            <person name="Mulet M."/>
            <person name="Garcia-Valdes E."/>
            <person name="Lalucat J."/>
        </authorList>
    </citation>
    <scope>NUCLEOTIDE SEQUENCE [LARGE SCALE GENOMIC DNA]</scope>
    <source>
        <strain evidence="1 2">DSM 100277</strain>
    </source>
</reference>
<proteinExistence type="predicted"/>
<sequence>MWAAVTEQDVAAAREPALGGDANATATLFSLYADADGAVAEWINETLGEVAQAYPGVFLAQLVEYNRGAACTNIVALGPDLVDEYQLQANELTARRAALLSVNDAPLLHARERCVEQLDQAIARSTAAAALMNAD</sequence>
<accession>A0A2P4EVN8</accession>
<dbReference type="EMBL" id="PPSK01000007">
    <property type="protein sequence ID" value="POB03648.1"/>
    <property type="molecule type" value="Genomic_DNA"/>
</dbReference>
<protein>
    <submittedName>
        <fullName evidence="1">Uncharacterized protein</fullName>
    </submittedName>
</protein>
<gene>
    <name evidence="1" type="ORF">C1949_09770</name>
</gene>
<name>A0A2P4EVN8_9GAMM</name>
<evidence type="ECO:0000313" key="1">
    <source>
        <dbReference type="EMBL" id="POB03648.1"/>
    </source>
</evidence>